<evidence type="ECO:0000313" key="5">
    <source>
        <dbReference type="EMBL" id="MEE4598888.1"/>
    </source>
</evidence>
<sequence length="797" mass="85064">MRDSSPARRHGIGARTPRREDDRHLAGRGRFVADMKLPGLREAAFVRSQVPHGRIRAISVPDDVEPGSVWTAEDLVPLAEPLTATSTLKGFRAAPLPNLATDKVRYVGEPIAIAIAATRAEAEDLAGRITVDIEPLPAAVGFADALAPQAPLVHDDWPDNVYATTGGEVGDVDRAAEKAAVTVTREFTMNRQAVVPLETRGVMAHRDQATGQLVVHSSTQTPHMIRDMIAILLHLEARQVRLIAPDMGGGFGAKCSVYPEEVALAAVAARLPYPIRWIEDRWEAMVSSTQARDHHYRITAHAAADGTLLSVDADILVNAGAYSVHPWTATMDATMSAAMIPGPYRLRDYRYRTRSVATNKTPLGPYRGVARPGACLAIERTIDELAHALGIEPHEMRIRNMVRPEDMPYTSVSNKVYDSGDYPEAVRRVAQLIGHDTWRKQQRAVPDDARYRIGIGYGSFTEQTAHGCIEWASRGLAITIGTEGARLEMDSSGSLTLSVGIKSHGQGSETTLAQVVSQVFDVEPAQVTVVHGDTALTPRGDGTFASRSMVMSGGATHGASQALAAKVLRIGGVLLGEDVETLRLEGGAVVGAKGSVGFRELAKEFLFTPDHVPGIEAGLEVSYYYRPDVQTGAFTYATHAAAVRVDLDTGEVKLLDFAIVEDCGTVVNPLIVDGQIIGGIAQGIGTALLEELVYDHDGQPKSTSFLDYLLPGATEIPMIKIGHMETPSPHTVFGMKGAGEGGAIAPPAAIANAVTDALRAFGAEANETPMTPARVWTALQQARETAATGAAMAGADQ</sequence>
<dbReference type="InterPro" id="IPR036856">
    <property type="entry name" value="Ald_Oxase/Xan_DH_a/b_sf"/>
</dbReference>
<evidence type="ECO:0000313" key="6">
    <source>
        <dbReference type="Proteomes" id="UP001354709"/>
    </source>
</evidence>
<evidence type="ECO:0000256" key="1">
    <source>
        <dbReference type="ARBA" id="ARBA00022505"/>
    </source>
</evidence>
<evidence type="ECO:0000256" key="3">
    <source>
        <dbReference type="SAM" id="MobiDB-lite"/>
    </source>
</evidence>
<dbReference type="EMBL" id="JAZBJO010000058">
    <property type="protein sequence ID" value="MEE4598888.1"/>
    <property type="molecule type" value="Genomic_DNA"/>
</dbReference>
<dbReference type="Pfam" id="PF01315">
    <property type="entry name" value="Ald_Xan_dh_C"/>
    <property type="match status" value="1"/>
</dbReference>
<dbReference type="InterPro" id="IPR016208">
    <property type="entry name" value="Ald_Oxase/xanthine_DH-like"/>
</dbReference>
<keyword evidence="1" id="KW-0500">Molybdenum</keyword>
<dbReference type="PANTHER" id="PTHR11908:SF132">
    <property type="entry name" value="ALDEHYDE OXIDASE 1-RELATED"/>
    <property type="match status" value="1"/>
</dbReference>
<organism evidence="5 6">
    <name type="scientific">Streptomyces asiaticus subsp. ignotus</name>
    <dbReference type="NCBI Taxonomy" id="3098222"/>
    <lineage>
        <taxon>Bacteria</taxon>
        <taxon>Bacillati</taxon>
        <taxon>Actinomycetota</taxon>
        <taxon>Actinomycetes</taxon>
        <taxon>Kitasatosporales</taxon>
        <taxon>Streptomycetaceae</taxon>
        <taxon>Streptomyces</taxon>
        <taxon>Streptomyces violaceusniger group</taxon>
    </lineage>
</organism>
<protein>
    <submittedName>
        <fullName evidence="5">Xanthine dehydrogenase family protein molybdopterin-binding subunit</fullName>
    </submittedName>
</protein>
<dbReference type="InterPro" id="IPR000674">
    <property type="entry name" value="Ald_Oxase/Xan_DH_a/b"/>
</dbReference>
<dbReference type="Pfam" id="PF20256">
    <property type="entry name" value="MoCoBD_2"/>
    <property type="match status" value="1"/>
</dbReference>
<feature type="domain" description="Aldehyde oxidase/xanthine dehydrogenase a/b hammerhead" evidence="4">
    <location>
        <begin position="26"/>
        <end position="137"/>
    </location>
</feature>
<name>A0ABU7QC05_9ACTN</name>
<keyword evidence="6" id="KW-1185">Reference proteome</keyword>
<dbReference type="InterPro" id="IPR037165">
    <property type="entry name" value="AldOxase/xan_DH_Mopterin-bd_sf"/>
</dbReference>
<proteinExistence type="predicted"/>
<dbReference type="InterPro" id="IPR046867">
    <property type="entry name" value="AldOxase/xan_DH_MoCoBD2"/>
</dbReference>
<evidence type="ECO:0000259" key="4">
    <source>
        <dbReference type="SMART" id="SM01008"/>
    </source>
</evidence>
<dbReference type="Gene3D" id="3.30.365.10">
    <property type="entry name" value="Aldehyde oxidase/xanthine dehydrogenase, molybdopterin binding domain"/>
    <property type="match status" value="4"/>
</dbReference>
<dbReference type="Proteomes" id="UP001354709">
    <property type="component" value="Unassembled WGS sequence"/>
</dbReference>
<keyword evidence="2" id="KW-0560">Oxidoreductase</keyword>
<dbReference type="Gene3D" id="3.90.1170.50">
    <property type="entry name" value="Aldehyde oxidase/xanthine dehydrogenase, a/b hammerhead"/>
    <property type="match status" value="1"/>
</dbReference>
<comment type="caution">
    <text evidence="5">The sequence shown here is derived from an EMBL/GenBank/DDBJ whole genome shotgun (WGS) entry which is preliminary data.</text>
</comment>
<feature type="region of interest" description="Disordered" evidence="3">
    <location>
        <begin position="1"/>
        <end position="22"/>
    </location>
</feature>
<accession>A0ABU7QC05</accession>
<dbReference type="SMART" id="SM01008">
    <property type="entry name" value="Ald_Xan_dh_C"/>
    <property type="match status" value="1"/>
</dbReference>
<reference evidence="5 6" key="1">
    <citation type="submission" date="2023-11" db="EMBL/GenBank/DDBJ databases">
        <title>30 novel species of actinomycetes from the DSMZ collection.</title>
        <authorList>
            <person name="Nouioui I."/>
        </authorList>
    </citation>
    <scope>NUCLEOTIDE SEQUENCE [LARGE SCALE GENOMIC DNA]</scope>
    <source>
        <strain evidence="5 6">DSM 41524</strain>
    </source>
</reference>
<dbReference type="SUPFAM" id="SSF56003">
    <property type="entry name" value="Molybdenum cofactor-binding domain"/>
    <property type="match status" value="1"/>
</dbReference>
<dbReference type="SUPFAM" id="SSF54665">
    <property type="entry name" value="CO dehydrogenase molybdoprotein N-domain-like"/>
    <property type="match status" value="1"/>
</dbReference>
<dbReference type="RefSeq" id="WP_330816195.1">
    <property type="nucleotide sequence ID" value="NZ_JAZBJO010000058.1"/>
</dbReference>
<dbReference type="PANTHER" id="PTHR11908">
    <property type="entry name" value="XANTHINE DEHYDROGENASE"/>
    <property type="match status" value="1"/>
</dbReference>
<dbReference type="Pfam" id="PF02738">
    <property type="entry name" value="MoCoBD_1"/>
    <property type="match status" value="1"/>
</dbReference>
<gene>
    <name evidence="5" type="ORF">V2J94_44895</name>
</gene>
<dbReference type="InterPro" id="IPR008274">
    <property type="entry name" value="AldOxase/xan_DH_MoCoBD1"/>
</dbReference>
<evidence type="ECO:0000256" key="2">
    <source>
        <dbReference type="ARBA" id="ARBA00023002"/>
    </source>
</evidence>